<name>A0A964T806_9HYPH</name>
<dbReference type="Pfam" id="PF14491">
    <property type="entry name" value="DUF4435"/>
    <property type="match status" value="1"/>
</dbReference>
<sequence>MSYLESLRARRQAQKAVEQLLRMAIGSGRYVAIFAVEGEEDEEYYSEMWDKVICNHPIQVIVCDGKGGVLGARDFIDREYPNTCVVLYFIDKDHDEFIGINHARADTYVTDGYSIEWDVCNEAAIVHVLQRNYTIMSGDPLLESFRVFWRRSTTAVLPRLRTVMAGIVLIRQQDIDPSLDGLTVNALFEFRSGAYERRRLSFDRFREMVETEWMPSQGEWVAMLRILSGTPDSSYVRGKILVSFYCDMISRFAADCSHRKSNGRLLKPKIQIGKRNFIHLAIPLLTVPSSLRVFFERAIGRAAFP</sequence>
<evidence type="ECO:0000259" key="1">
    <source>
        <dbReference type="Pfam" id="PF14491"/>
    </source>
</evidence>
<dbReference type="EMBL" id="SPKJ01000127">
    <property type="protein sequence ID" value="MYZ50139.1"/>
    <property type="molecule type" value="Genomic_DNA"/>
</dbReference>
<comment type="caution">
    <text evidence="2">The sequence shown here is derived from an EMBL/GenBank/DDBJ whole genome shotgun (WGS) entry which is preliminary data.</text>
</comment>
<proteinExistence type="predicted"/>
<evidence type="ECO:0000313" key="2">
    <source>
        <dbReference type="EMBL" id="MYZ50139.1"/>
    </source>
</evidence>
<dbReference type="RefSeq" id="WP_161142467.1">
    <property type="nucleotide sequence ID" value="NZ_SPKJ01000127.1"/>
</dbReference>
<dbReference type="InterPro" id="IPR029492">
    <property type="entry name" value="DUF4435"/>
</dbReference>
<accession>A0A964T806</accession>
<organism evidence="2 3">
    <name type="scientific">Propylenella binzhouense</name>
    <dbReference type="NCBI Taxonomy" id="2555902"/>
    <lineage>
        <taxon>Bacteria</taxon>
        <taxon>Pseudomonadati</taxon>
        <taxon>Pseudomonadota</taxon>
        <taxon>Alphaproteobacteria</taxon>
        <taxon>Hyphomicrobiales</taxon>
        <taxon>Propylenellaceae</taxon>
        <taxon>Propylenella</taxon>
    </lineage>
</organism>
<keyword evidence="3" id="KW-1185">Reference proteome</keyword>
<reference evidence="2" key="1">
    <citation type="submission" date="2019-03" db="EMBL/GenBank/DDBJ databases">
        <title>Afifella sp. nov., isolated from activated sludge.</title>
        <authorList>
            <person name="Li Q."/>
            <person name="Liu Y."/>
        </authorList>
    </citation>
    <scope>NUCLEOTIDE SEQUENCE</scope>
    <source>
        <strain evidence="2">L72</strain>
    </source>
</reference>
<evidence type="ECO:0000313" key="3">
    <source>
        <dbReference type="Proteomes" id="UP000773614"/>
    </source>
</evidence>
<gene>
    <name evidence="2" type="ORF">E4O86_20750</name>
</gene>
<protein>
    <submittedName>
        <fullName evidence="2">DUF4435 domain-containing protein</fullName>
    </submittedName>
</protein>
<dbReference type="Proteomes" id="UP000773614">
    <property type="component" value="Unassembled WGS sequence"/>
</dbReference>
<dbReference type="OrthoDB" id="581671at2"/>
<feature type="domain" description="DUF4435" evidence="1">
    <location>
        <begin position="34"/>
        <end position="258"/>
    </location>
</feature>
<dbReference type="AlphaFoldDB" id="A0A964T806"/>